<comment type="caution">
    <text evidence="16">The sequence shown here is derived from an EMBL/GenBank/DDBJ whole genome shotgun (WGS) entry which is preliminary data.</text>
</comment>
<dbReference type="SMART" id="SM00086">
    <property type="entry name" value="PAC"/>
    <property type="match status" value="1"/>
</dbReference>
<keyword evidence="2" id="KW-0716">Sensory transduction</keyword>
<keyword evidence="13" id="KW-0804">Transcription</keyword>
<dbReference type="AlphaFoldDB" id="A0A1U7LMW6"/>
<dbReference type="OMA" id="PVIYCSP"/>
<evidence type="ECO:0000256" key="10">
    <source>
        <dbReference type="ARBA" id="ARBA00023015"/>
    </source>
</evidence>
<proteinExistence type="predicted"/>
<reference evidence="16 17" key="1">
    <citation type="submission" date="2016-04" db="EMBL/GenBank/DDBJ databases">
        <title>Evolutionary innovation and constraint leading to complex multicellularity in the Ascomycota.</title>
        <authorList>
            <person name="Cisse O."/>
            <person name="Nguyen A."/>
            <person name="Hewitt D.A."/>
            <person name="Jedd G."/>
            <person name="Stajich J.E."/>
        </authorList>
    </citation>
    <scope>NUCLEOTIDE SEQUENCE [LARGE SCALE GENOMIC DNA]</scope>
    <source>
        <strain evidence="16 17">DAH-3</strain>
    </source>
</reference>
<evidence type="ECO:0000256" key="1">
    <source>
        <dbReference type="ARBA" id="ARBA00022543"/>
    </source>
</evidence>
<dbReference type="CDD" id="cd00130">
    <property type="entry name" value="PAS"/>
    <property type="match status" value="2"/>
</dbReference>
<dbReference type="SMART" id="SM00091">
    <property type="entry name" value="PAS"/>
    <property type="match status" value="2"/>
</dbReference>
<evidence type="ECO:0000256" key="6">
    <source>
        <dbReference type="ARBA" id="ARBA00022737"/>
    </source>
</evidence>
<evidence type="ECO:0000256" key="14">
    <source>
        <dbReference type="ARBA" id="ARBA00023170"/>
    </source>
</evidence>
<keyword evidence="7" id="KW-0863">Zinc-finger</keyword>
<dbReference type="OrthoDB" id="447251at2759"/>
<keyword evidence="1" id="KW-0600">Photoreceptor protein</keyword>
<organism evidence="16 17">
    <name type="scientific">Neolecta irregularis (strain DAH-3)</name>
    <dbReference type="NCBI Taxonomy" id="1198029"/>
    <lineage>
        <taxon>Eukaryota</taxon>
        <taxon>Fungi</taxon>
        <taxon>Dikarya</taxon>
        <taxon>Ascomycota</taxon>
        <taxon>Taphrinomycotina</taxon>
        <taxon>Neolectales</taxon>
        <taxon>Neolectaceae</taxon>
        <taxon>Neolecta</taxon>
    </lineage>
</organism>
<evidence type="ECO:0000256" key="5">
    <source>
        <dbReference type="ARBA" id="ARBA00022723"/>
    </source>
</evidence>
<evidence type="ECO:0000256" key="11">
    <source>
        <dbReference type="ARBA" id="ARBA00023125"/>
    </source>
</evidence>
<evidence type="ECO:0000259" key="15">
    <source>
        <dbReference type="PROSITE" id="PS50112"/>
    </source>
</evidence>
<name>A0A1U7LMW6_NEOID</name>
<dbReference type="EMBL" id="LXFE01001090">
    <property type="protein sequence ID" value="OLL23923.1"/>
    <property type="molecule type" value="Genomic_DNA"/>
</dbReference>
<dbReference type="Pfam" id="PF08447">
    <property type="entry name" value="PAS_3"/>
    <property type="match status" value="1"/>
</dbReference>
<keyword evidence="17" id="KW-1185">Reference proteome</keyword>
<gene>
    <name evidence="16" type="ORF">NEOLI_004065</name>
</gene>
<keyword evidence="4" id="KW-0288">FMN</keyword>
<accession>A0A1U7LMW6</accession>
<dbReference type="GO" id="GO:0005634">
    <property type="term" value="C:nucleus"/>
    <property type="evidence" value="ECO:0007669"/>
    <property type="project" value="TreeGrafter"/>
</dbReference>
<dbReference type="Proteomes" id="UP000186594">
    <property type="component" value="Unassembled WGS sequence"/>
</dbReference>
<dbReference type="PANTHER" id="PTHR47429:SF7">
    <property type="entry name" value="GATA-FACTOR"/>
    <property type="match status" value="1"/>
</dbReference>
<evidence type="ECO:0000256" key="13">
    <source>
        <dbReference type="ARBA" id="ARBA00023163"/>
    </source>
</evidence>
<keyword evidence="10" id="KW-0805">Transcription regulation</keyword>
<evidence type="ECO:0000256" key="8">
    <source>
        <dbReference type="ARBA" id="ARBA00022833"/>
    </source>
</evidence>
<dbReference type="GO" id="GO:0008270">
    <property type="term" value="F:zinc ion binding"/>
    <property type="evidence" value="ECO:0007669"/>
    <property type="project" value="UniProtKB-KW"/>
</dbReference>
<dbReference type="GO" id="GO:0003677">
    <property type="term" value="F:DNA binding"/>
    <property type="evidence" value="ECO:0007669"/>
    <property type="project" value="UniProtKB-KW"/>
</dbReference>
<sequence length="497" mass="56233">MEIPGPLPQPYNNLYSSSGFDLIGVLSRVVSRPNPAIQLGPIDLSCSFIVADARRPDIPIVYVSPTFEKLTGFPASEIENRNCRFLQSPEAMVMQAENRKYTDGKAVGKLKEHQDRRLECQVSLINYRKGGQPFVNLITVIPITWESEQVAFFVGFQVDLVEQPNAILKRMKNGSYAINYQLTYPPQDLSHSAPQVEDLMEIIDLNDRSDKESAQRLWSRHLIENSDDLVHIMTLEGTIVYSSPASRDILGYEPARLMGSNVRDFCHPSDLVPTMREIRIASTGASNTINLLYRVLGKSAGYIWLEMYGKIYREPGKGKKYLILIGREKKIPYLSSAMLSTLGHQEKDVWMKASLEGIILFATSNSDYWIAKTMYEVSKDPDRIKEAIKHCLEGQVVSISHQLKTLQNVVSCFIPGQGPNVAPWFLFVRTRYLEATDTPPEDSSTAYIHDGGLNLFEMLESTRSTSWQYELNQLKITNKKLKEQIAKLTGKKRAEVE</sequence>
<evidence type="ECO:0000313" key="17">
    <source>
        <dbReference type="Proteomes" id="UP000186594"/>
    </source>
</evidence>
<protein>
    <submittedName>
        <fullName evidence="16">White collar 1 protein</fullName>
    </submittedName>
</protein>
<dbReference type="PANTHER" id="PTHR47429">
    <property type="entry name" value="PROTEIN TWIN LOV 1"/>
    <property type="match status" value="1"/>
</dbReference>
<dbReference type="InterPro" id="IPR000014">
    <property type="entry name" value="PAS"/>
</dbReference>
<keyword evidence="14" id="KW-0675">Receptor</keyword>
<keyword evidence="5" id="KW-0479">Metal-binding</keyword>
<keyword evidence="6" id="KW-0677">Repeat</keyword>
<keyword evidence="3" id="KW-0285">Flavoprotein</keyword>
<dbReference type="GO" id="GO:0009881">
    <property type="term" value="F:photoreceptor activity"/>
    <property type="evidence" value="ECO:0007669"/>
    <property type="project" value="UniProtKB-KW"/>
</dbReference>
<dbReference type="PROSITE" id="PS50112">
    <property type="entry name" value="PAS"/>
    <property type="match status" value="1"/>
</dbReference>
<dbReference type="Gene3D" id="3.30.450.20">
    <property type="entry name" value="PAS domain"/>
    <property type="match status" value="2"/>
</dbReference>
<evidence type="ECO:0000256" key="9">
    <source>
        <dbReference type="ARBA" id="ARBA00022991"/>
    </source>
</evidence>
<keyword evidence="8" id="KW-0862">Zinc</keyword>
<dbReference type="NCBIfam" id="TIGR00229">
    <property type="entry name" value="sensory_box"/>
    <property type="match status" value="1"/>
</dbReference>
<evidence type="ECO:0000256" key="4">
    <source>
        <dbReference type="ARBA" id="ARBA00022643"/>
    </source>
</evidence>
<feature type="domain" description="PAS" evidence="15">
    <location>
        <begin position="220"/>
        <end position="285"/>
    </location>
</feature>
<dbReference type="SUPFAM" id="SSF55785">
    <property type="entry name" value="PYP-like sensor domain (PAS domain)"/>
    <property type="match status" value="2"/>
</dbReference>
<dbReference type="FunFam" id="3.30.450.20:FF:000064">
    <property type="entry name" value="Vivid PAS protein VVD"/>
    <property type="match status" value="1"/>
</dbReference>
<keyword evidence="12" id="KW-0010">Activator</keyword>
<dbReference type="InterPro" id="IPR035965">
    <property type="entry name" value="PAS-like_dom_sf"/>
</dbReference>
<keyword evidence="9" id="KW-0157">Chromophore</keyword>
<dbReference type="Pfam" id="PF13426">
    <property type="entry name" value="PAS_9"/>
    <property type="match status" value="1"/>
</dbReference>
<evidence type="ECO:0000256" key="12">
    <source>
        <dbReference type="ARBA" id="ARBA00023159"/>
    </source>
</evidence>
<evidence type="ECO:0000256" key="3">
    <source>
        <dbReference type="ARBA" id="ARBA00022630"/>
    </source>
</evidence>
<dbReference type="STRING" id="1198029.A0A1U7LMW6"/>
<evidence type="ECO:0000256" key="7">
    <source>
        <dbReference type="ARBA" id="ARBA00022771"/>
    </source>
</evidence>
<keyword evidence="11" id="KW-0238">DNA-binding</keyword>
<evidence type="ECO:0000256" key="2">
    <source>
        <dbReference type="ARBA" id="ARBA00022606"/>
    </source>
</evidence>
<evidence type="ECO:0000313" key="16">
    <source>
        <dbReference type="EMBL" id="OLL23923.1"/>
    </source>
</evidence>
<dbReference type="InterPro" id="IPR001610">
    <property type="entry name" value="PAC"/>
</dbReference>
<dbReference type="InterPro" id="IPR013655">
    <property type="entry name" value="PAS_fold_3"/>
</dbReference>